<dbReference type="InterPro" id="IPR011333">
    <property type="entry name" value="SKP1/BTB/POZ_sf"/>
</dbReference>
<dbReference type="SUPFAM" id="SSF54695">
    <property type="entry name" value="POZ domain"/>
    <property type="match status" value="1"/>
</dbReference>
<dbReference type="Pfam" id="PF00651">
    <property type="entry name" value="BTB"/>
    <property type="match status" value="1"/>
</dbReference>
<evidence type="ECO:0000313" key="2">
    <source>
        <dbReference type="EMBL" id="KDQ59607.1"/>
    </source>
</evidence>
<dbReference type="OrthoDB" id="3357985at2759"/>
<dbReference type="HOGENOM" id="CLU_052397_0_0_1"/>
<sequence length="330" mass="37626">MTENPLRRSSIFNYVSGDLILQSCDNVHFWVHKAILVLVSPFFQDMLALGPSRVETEAPSIVLLVEKFEDEQTVEALLRFFYPMANPTFENLDDLLPVLKAAEKYLMEDATRSLGRIMAEKFAPREPLRVFTIAVAHGLEKEAKVAATHTLRVNFPISIPNPEDGETSSSATNDLRSLTAFSYNQLLLYRENCVEALRDTATYITWTSPEQWHFCDACLYCKNRHLVVFRQTTRSVLPWWRQYMLAAGKSLREKPYGSAVTAHEIMWPALITASECLSCRIRAFSDLMEFSKVFAMEVDRIIEEVCARPNCHYEPLNTSVRILGGGEDEI</sequence>
<reference evidence="3" key="1">
    <citation type="journal article" date="2014" name="Proc. Natl. Acad. Sci. U.S.A.">
        <title>Extensive sampling of basidiomycete genomes demonstrates inadequacy of the white-rot/brown-rot paradigm for wood decay fungi.</title>
        <authorList>
            <person name="Riley R."/>
            <person name="Salamov A.A."/>
            <person name="Brown D.W."/>
            <person name="Nagy L.G."/>
            <person name="Floudas D."/>
            <person name="Held B.W."/>
            <person name="Levasseur A."/>
            <person name="Lombard V."/>
            <person name="Morin E."/>
            <person name="Otillar R."/>
            <person name="Lindquist E.A."/>
            <person name="Sun H."/>
            <person name="LaButti K.M."/>
            <person name="Schmutz J."/>
            <person name="Jabbour D."/>
            <person name="Luo H."/>
            <person name="Baker S.E."/>
            <person name="Pisabarro A.G."/>
            <person name="Walton J.D."/>
            <person name="Blanchette R.A."/>
            <person name="Henrissat B."/>
            <person name="Martin F."/>
            <person name="Cullen D."/>
            <person name="Hibbett D.S."/>
            <person name="Grigoriev I.V."/>
        </authorList>
    </citation>
    <scope>NUCLEOTIDE SEQUENCE [LARGE SCALE GENOMIC DNA]</scope>
    <source>
        <strain evidence="3">MUCL 33604</strain>
    </source>
</reference>
<dbReference type="Proteomes" id="UP000027265">
    <property type="component" value="Unassembled WGS sequence"/>
</dbReference>
<dbReference type="InterPro" id="IPR000210">
    <property type="entry name" value="BTB/POZ_dom"/>
</dbReference>
<dbReference type="SMART" id="SM00225">
    <property type="entry name" value="BTB"/>
    <property type="match status" value="1"/>
</dbReference>
<dbReference type="AlphaFoldDB" id="A0A067Q7Y8"/>
<feature type="domain" description="BTB" evidence="1">
    <location>
        <begin position="17"/>
        <end position="82"/>
    </location>
</feature>
<dbReference type="EMBL" id="KL197715">
    <property type="protein sequence ID" value="KDQ59607.1"/>
    <property type="molecule type" value="Genomic_DNA"/>
</dbReference>
<protein>
    <recommendedName>
        <fullName evidence="1">BTB domain-containing protein</fullName>
    </recommendedName>
</protein>
<proteinExistence type="predicted"/>
<gene>
    <name evidence="2" type="ORF">JAAARDRAFT_175055</name>
</gene>
<accession>A0A067Q7Y8</accession>
<evidence type="ECO:0000313" key="3">
    <source>
        <dbReference type="Proteomes" id="UP000027265"/>
    </source>
</evidence>
<keyword evidence="3" id="KW-1185">Reference proteome</keyword>
<dbReference type="InParanoid" id="A0A067Q7Y8"/>
<organism evidence="2 3">
    <name type="scientific">Jaapia argillacea MUCL 33604</name>
    <dbReference type="NCBI Taxonomy" id="933084"/>
    <lineage>
        <taxon>Eukaryota</taxon>
        <taxon>Fungi</taxon>
        <taxon>Dikarya</taxon>
        <taxon>Basidiomycota</taxon>
        <taxon>Agaricomycotina</taxon>
        <taxon>Agaricomycetes</taxon>
        <taxon>Agaricomycetidae</taxon>
        <taxon>Jaapiales</taxon>
        <taxon>Jaapiaceae</taxon>
        <taxon>Jaapia</taxon>
    </lineage>
</organism>
<name>A0A067Q7Y8_9AGAM</name>
<dbReference type="PROSITE" id="PS50097">
    <property type="entry name" value="BTB"/>
    <property type="match status" value="1"/>
</dbReference>
<dbReference type="Gene3D" id="3.30.710.10">
    <property type="entry name" value="Potassium Channel Kv1.1, Chain A"/>
    <property type="match status" value="1"/>
</dbReference>
<evidence type="ECO:0000259" key="1">
    <source>
        <dbReference type="PROSITE" id="PS50097"/>
    </source>
</evidence>
<dbReference type="CDD" id="cd18186">
    <property type="entry name" value="BTB_POZ_ZBTB_KLHL-like"/>
    <property type="match status" value="1"/>
</dbReference>